<feature type="compositionally biased region" description="Basic and acidic residues" evidence="3">
    <location>
        <begin position="291"/>
        <end position="302"/>
    </location>
</feature>
<dbReference type="InterPro" id="IPR000210">
    <property type="entry name" value="BTB/POZ_dom"/>
</dbReference>
<dbReference type="EnsemblMetazoa" id="XM_014395337.2">
    <property type="protein sequence ID" value="XP_014250823.1"/>
    <property type="gene ID" value="LOC106667408"/>
</dbReference>
<evidence type="ECO:0000256" key="2">
    <source>
        <dbReference type="ARBA" id="ARBA00023242"/>
    </source>
</evidence>
<keyword evidence="2" id="KW-0539">Nucleus</keyword>
<dbReference type="InterPro" id="IPR051095">
    <property type="entry name" value="Dros_DevTransReg"/>
</dbReference>
<accession>A0A8I6RSX9</accession>
<dbReference type="EnsemblMetazoa" id="XM_014395336.2">
    <property type="protein sequence ID" value="XP_014250822.1"/>
    <property type="gene ID" value="LOC106667408"/>
</dbReference>
<protein>
    <recommendedName>
        <fullName evidence="4">BTB domain-containing protein</fullName>
    </recommendedName>
</protein>
<dbReference type="RefSeq" id="XP_014250822.1">
    <property type="nucleotide sequence ID" value="XM_014395336.2"/>
</dbReference>
<dbReference type="RefSeq" id="XP_014250824.1">
    <property type="nucleotide sequence ID" value="XM_014395338.2"/>
</dbReference>
<name>A0A8I6RSX9_CIMLE</name>
<sequence length="419" mass="46725">MMTQELYCLKWNLHKSTLLDEFESLFATNELTDCILVSEGQQMRVHKIILSSCSAYFKKLFDKCEDKCPMIIFNDITFRELRYIIEYMYRGEVNIEPDMLQRLLRVAHALHVKGLADEPPSCPPVPPVFPFPRTIGAGDYDKFDRTNIWAPSRSSYSIFNQDIDQIQFKDDKDKSTKNTCAGKDNGIDINGFSNMSSISLTKENGSEIDNSSPMATVSKIVERTENKTALETEDKSVAGKRKVSVTKTTPPMVRKRSKPKPKSPEPAVKPPKTPDPSQASTLPEPAPTKPLEIKPVEAESSKKSLPSPRPLTPILSSANDTPRPEISPISTKPTTTDLTADDIEPEDVDDLTIDDDDDDLVSPGNTTALNTTVSKASEINEETTDNDKQNSGDLDACYMTEEILYYQDYVSEGLKHSAL</sequence>
<dbReference type="PANTHER" id="PTHR23110">
    <property type="entry name" value="BTB DOMAIN TRANSCRIPTION FACTOR"/>
    <property type="match status" value="1"/>
</dbReference>
<dbReference type="OrthoDB" id="6365358at2759"/>
<evidence type="ECO:0000313" key="5">
    <source>
        <dbReference type="EnsemblMetazoa" id="XP_014250823.1"/>
    </source>
</evidence>
<keyword evidence="6" id="KW-1185">Reference proteome</keyword>
<evidence type="ECO:0000259" key="4">
    <source>
        <dbReference type="PROSITE" id="PS50097"/>
    </source>
</evidence>
<evidence type="ECO:0000256" key="3">
    <source>
        <dbReference type="SAM" id="MobiDB-lite"/>
    </source>
</evidence>
<reference evidence="5" key="1">
    <citation type="submission" date="2022-01" db="UniProtKB">
        <authorList>
            <consortium name="EnsemblMetazoa"/>
        </authorList>
    </citation>
    <scope>IDENTIFICATION</scope>
</reference>
<proteinExistence type="predicted"/>
<evidence type="ECO:0000313" key="6">
    <source>
        <dbReference type="Proteomes" id="UP000494040"/>
    </source>
</evidence>
<dbReference type="SMART" id="SM00225">
    <property type="entry name" value="BTB"/>
    <property type="match status" value="1"/>
</dbReference>
<organism evidence="5 6">
    <name type="scientific">Cimex lectularius</name>
    <name type="common">Bed bug</name>
    <name type="synonym">Acanthia lectularia</name>
    <dbReference type="NCBI Taxonomy" id="79782"/>
    <lineage>
        <taxon>Eukaryota</taxon>
        <taxon>Metazoa</taxon>
        <taxon>Ecdysozoa</taxon>
        <taxon>Arthropoda</taxon>
        <taxon>Hexapoda</taxon>
        <taxon>Insecta</taxon>
        <taxon>Pterygota</taxon>
        <taxon>Neoptera</taxon>
        <taxon>Paraneoptera</taxon>
        <taxon>Hemiptera</taxon>
        <taxon>Heteroptera</taxon>
        <taxon>Panheteroptera</taxon>
        <taxon>Cimicomorpha</taxon>
        <taxon>Cimicidae</taxon>
        <taxon>Cimex</taxon>
    </lineage>
</organism>
<dbReference type="RefSeq" id="XP_014250823.1">
    <property type="nucleotide sequence ID" value="XM_014395337.2"/>
</dbReference>
<dbReference type="EnsemblMetazoa" id="XM_014395339.2">
    <property type="protein sequence ID" value="XP_014250825.1"/>
    <property type="gene ID" value="LOC106667408"/>
</dbReference>
<feature type="domain" description="BTB" evidence="4">
    <location>
        <begin position="32"/>
        <end position="97"/>
    </location>
</feature>
<comment type="subcellular location">
    <subcellularLocation>
        <location evidence="1">Nucleus</location>
    </subcellularLocation>
</comment>
<dbReference type="GO" id="GO:0005634">
    <property type="term" value="C:nucleus"/>
    <property type="evidence" value="ECO:0007669"/>
    <property type="project" value="UniProtKB-SubCell"/>
</dbReference>
<dbReference type="PANTHER" id="PTHR23110:SF93">
    <property type="entry name" value="ZINC FINGER AND BTB DOMAIN-CONTAINING PROTEIN 14-LIKE PROTEIN"/>
    <property type="match status" value="1"/>
</dbReference>
<dbReference type="CDD" id="cd18315">
    <property type="entry name" value="BTB_POZ_BAB-like"/>
    <property type="match status" value="1"/>
</dbReference>
<dbReference type="Proteomes" id="UP000494040">
    <property type="component" value="Unassembled WGS sequence"/>
</dbReference>
<dbReference type="SUPFAM" id="SSF54695">
    <property type="entry name" value="POZ domain"/>
    <property type="match status" value="1"/>
</dbReference>
<dbReference type="Pfam" id="PF00651">
    <property type="entry name" value="BTB"/>
    <property type="match status" value="1"/>
</dbReference>
<dbReference type="AlphaFoldDB" id="A0A8I6RSX9"/>
<evidence type="ECO:0000256" key="1">
    <source>
        <dbReference type="ARBA" id="ARBA00004123"/>
    </source>
</evidence>
<dbReference type="GO" id="GO:0006357">
    <property type="term" value="P:regulation of transcription by RNA polymerase II"/>
    <property type="evidence" value="ECO:0007669"/>
    <property type="project" value="TreeGrafter"/>
</dbReference>
<feature type="region of interest" description="Disordered" evidence="3">
    <location>
        <begin position="221"/>
        <end position="393"/>
    </location>
</feature>
<dbReference type="Gene3D" id="3.30.710.10">
    <property type="entry name" value="Potassium Channel Kv1.1, Chain A"/>
    <property type="match status" value="1"/>
</dbReference>
<feature type="compositionally biased region" description="Basic and acidic residues" evidence="3">
    <location>
        <begin position="221"/>
        <end position="237"/>
    </location>
</feature>
<dbReference type="RefSeq" id="XP_014250825.1">
    <property type="nucleotide sequence ID" value="XM_014395339.2"/>
</dbReference>
<feature type="compositionally biased region" description="Acidic residues" evidence="3">
    <location>
        <begin position="339"/>
        <end position="360"/>
    </location>
</feature>
<dbReference type="PROSITE" id="PS50097">
    <property type="entry name" value="BTB"/>
    <property type="match status" value="1"/>
</dbReference>
<dbReference type="InterPro" id="IPR011333">
    <property type="entry name" value="SKP1/BTB/POZ_sf"/>
</dbReference>
<feature type="compositionally biased region" description="Polar residues" evidence="3">
    <location>
        <begin position="328"/>
        <end position="338"/>
    </location>
</feature>
<feature type="compositionally biased region" description="Polar residues" evidence="3">
    <location>
        <begin position="363"/>
        <end position="377"/>
    </location>
</feature>
<dbReference type="EnsemblMetazoa" id="XM_014395338.2">
    <property type="protein sequence ID" value="XP_014250824.1"/>
    <property type="gene ID" value="LOC106667408"/>
</dbReference>
<dbReference type="GeneID" id="106667408"/>